<dbReference type="GO" id="GO:0050515">
    <property type="term" value="F:4-(cytidine 5'-diphospho)-2-C-methyl-D-erythritol kinase activity"/>
    <property type="evidence" value="ECO:0007669"/>
    <property type="project" value="UniProtKB-UniRule"/>
</dbReference>
<dbReference type="Pfam" id="PF00288">
    <property type="entry name" value="GHMP_kinases_N"/>
    <property type="match status" value="1"/>
</dbReference>
<name>A0A412GRQ6_9BACT</name>
<comment type="catalytic activity">
    <reaction evidence="9">
        <text>4-CDP-2-C-methyl-D-erythritol + ATP = 4-CDP-2-C-methyl-D-erythritol 2-phosphate + ADP + H(+)</text>
        <dbReference type="Rhea" id="RHEA:18437"/>
        <dbReference type="ChEBI" id="CHEBI:15378"/>
        <dbReference type="ChEBI" id="CHEBI:30616"/>
        <dbReference type="ChEBI" id="CHEBI:57823"/>
        <dbReference type="ChEBI" id="CHEBI:57919"/>
        <dbReference type="ChEBI" id="CHEBI:456216"/>
        <dbReference type="EC" id="2.7.1.148"/>
    </reaction>
</comment>
<dbReference type="GO" id="GO:0016114">
    <property type="term" value="P:terpenoid biosynthetic process"/>
    <property type="evidence" value="ECO:0007669"/>
    <property type="project" value="UniProtKB-UniRule"/>
</dbReference>
<dbReference type="GeneID" id="79858082"/>
<dbReference type="InterPro" id="IPR036554">
    <property type="entry name" value="GHMP_kinase_C_sf"/>
</dbReference>
<dbReference type="UniPathway" id="UPA00056">
    <property type="reaction ID" value="UER00094"/>
</dbReference>
<dbReference type="GO" id="GO:0005524">
    <property type="term" value="F:ATP binding"/>
    <property type="evidence" value="ECO:0007669"/>
    <property type="project" value="UniProtKB-UniRule"/>
</dbReference>
<dbReference type="InterPro" id="IPR006204">
    <property type="entry name" value="GHMP_kinase_N_dom"/>
</dbReference>
<dbReference type="InterPro" id="IPR013750">
    <property type="entry name" value="GHMP_kinase_C_dom"/>
</dbReference>
<evidence type="ECO:0000259" key="10">
    <source>
        <dbReference type="Pfam" id="PF00288"/>
    </source>
</evidence>
<reference evidence="12" key="3">
    <citation type="submission" date="2021-09" db="EMBL/GenBank/DDBJ databases">
        <authorList>
            <person name="Gilroy R."/>
        </authorList>
    </citation>
    <scope>NUCLEOTIDE SEQUENCE</scope>
    <source>
        <strain evidence="12">CHK165-8395</strain>
    </source>
</reference>
<dbReference type="PANTHER" id="PTHR43527">
    <property type="entry name" value="4-DIPHOSPHOCYTIDYL-2-C-METHYL-D-ERYTHRITOL KINASE, CHLOROPLASTIC"/>
    <property type="match status" value="1"/>
</dbReference>
<dbReference type="SUPFAM" id="SSF54211">
    <property type="entry name" value="Ribosomal protein S5 domain 2-like"/>
    <property type="match status" value="1"/>
</dbReference>
<dbReference type="AlphaFoldDB" id="A0A412GRQ6"/>
<evidence type="ECO:0000313" key="13">
    <source>
        <dbReference type="EMBL" id="RGR97466.1"/>
    </source>
</evidence>
<comment type="pathway">
    <text evidence="9">Isoprenoid biosynthesis; isopentenyl diphosphate biosynthesis via DXP pathway; isopentenyl diphosphate from 1-deoxy-D-xylulose 5-phosphate: step 3/6.</text>
</comment>
<feature type="active site" evidence="9">
    <location>
        <position position="137"/>
    </location>
</feature>
<evidence type="ECO:0000256" key="6">
    <source>
        <dbReference type="ARBA" id="ARBA00022777"/>
    </source>
</evidence>
<comment type="caution">
    <text evidence="13">The sequence shown here is derived from an EMBL/GenBank/DDBJ whole genome shotgun (WGS) entry which is preliminary data.</text>
</comment>
<reference evidence="12" key="2">
    <citation type="journal article" date="2021" name="PeerJ">
        <title>Extensive microbial diversity within the chicken gut microbiome revealed by metagenomics and culture.</title>
        <authorList>
            <person name="Gilroy R."/>
            <person name="Ravi A."/>
            <person name="Getino M."/>
            <person name="Pursley I."/>
            <person name="Horton D.L."/>
            <person name="Alikhan N.F."/>
            <person name="Baker D."/>
            <person name="Gharbi K."/>
            <person name="Hall N."/>
            <person name="Watson M."/>
            <person name="Adriaenssens E.M."/>
            <person name="Foster-Nyarko E."/>
            <person name="Jarju S."/>
            <person name="Secka A."/>
            <person name="Antonio M."/>
            <person name="Oren A."/>
            <person name="Chaudhuri R.R."/>
            <person name="La Ragione R."/>
            <person name="Hildebrand F."/>
            <person name="Pallen M.J."/>
        </authorList>
    </citation>
    <scope>NUCLEOTIDE SEQUENCE</scope>
    <source>
        <strain evidence="12">CHK165-8395</strain>
    </source>
</reference>
<evidence type="ECO:0000256" key="2">
    <source>
        <dbReference type="ARBA" id="ARBA00012052"/>
    </source>
</evidence>
<gene>
    <name evidence="9 12" type="primary">ispE</name>
    <name evidence="13" type="ORF">DWY20_06810</name>
    <name evidence="12" type="ORF">K8U81_04900</name>
</gene>
<keyword evidence="4 9" id="KW-0808">Transferase</keyword>
<evidence type="ECO:0000256" key="9">
    <source>
        <dbReference type="HAMAP-Rule" id="MF_00061"/>
    </source>
</evidence>
<protein>
    <recommendedName>
        <fullName evidence="3 9">4-diphosphocytidyl-2-C-methyl-D-erythritol kinase</fullName>
        <shortName evidence="9">CMK</shortName>
        <ecNumber evidence="2 9">2.7.1.148</ecNumber>
    </recommendedName>
    <alternativeName>
        <fullName evidence="8 9">4-(cytidine-5'-diphospho)-2-C-methyl-D-erythritol kinase</fullName>
    </alternativeName>
</protein>
<dbReference type="Gene3D" id="3.30.230.10">
    <property type="match status" value="1"/>
</dbReference>
<dbReference type="Proteomes" id="UP000718012">
    <property type="component" value="Unassembled WGS sequence"/>
</dbReference>
<organism evidence="13 14">
    <name type="scientific">Phocaeicola coprocola</name>
    <dbReference type="NCBI Taxonomy" id="310298"/>
    <lineage>
        <taxon>Bacteria</taxon>
        <taxon>Pseudomonadati</taxon>
        <taxon>Bacteroidota</taxon>
        <taxon>Bacteroidia</taxon>
        <taxon>Bacteroidales</taxon>
        <taxon>Bacteroidaceae</taxon>
        <taxon>Phocaeicola</taxon>
    </lineage>
</organism>
<dbReference type="InterPro" id="IPR020568">
    <property type="entry name" value="Ribosomal_Su5_D2-typ_SF"/>
</dbReference>
<dbReference type="EC" id="2.7.1.148" evidence="2 9"/>
<comment type="function">
    <text evidence="9">Catalyzes the phosphorylation of the position 2 hydroxy group of 4-diphosphocytidyl-2C-methyl-D-erythritol.</text>
</comment>
<dbReference type="InterPro" id="IPR004424">
    <property type="entry name" value="IspE"/>
</dbReference>
<dbReference type="Proteomes" id="UP000285864">
    <property type="component" value="Unassembled WGS sequence"/>
</dbReference>
<evidence type="ECO:0000256" key="8">
    <source>
        <dbReference type="ARBA" id="ARBA00032554"/>
    </source>
</evidence>
<evidence type="ECO:0000313" key="14">
    <source>
        <dbReference type="Proteomes" id="UP000285864"/>
    </source>
</evidence>
<dbReference type="NCBIfam" id="TIGR00154">
    <property type="entry name" value="ispE"/>
    <property type="match status" value="1"/>
</dbReference>
<keyword evidence="6 9" id="KW-0418">Kinase</keyword>
<reference evidence="13 14" key="1">
    <citation type="submission" date="2018-08" db="EMBL/GenBank/DDBJ databases">
        <title>A genome reference for cultivated species of the human gut microbiota.</title>
        <authorList>
            <person name="Zou Y."/>
            <person name="Xue W."/>
            <person name="Luo G."/>
        </authorList>
    </citation>
    <scope>NUCLEOTIDE SEQUENCE [LARGE SCALE GENOMIC DNA]</scope>
    <source>
        <strain evidence="13 14">AF24-2</strain>
    </source>
</reference>
<feature type="binding site" evidence="9">
    <location>
        <begin position="95"/>
        <end position="105"/>
    </location>
    <ligand>
        <name>ATP</name>
        <dbReference type="ChEBI" id="CHEBI:30616"/>
    </ligand>
</feature>
<evidence type="ECO:0000256" key="4">
    <source>
        <dbReference type="ARBA" id="ARBA00022679"/>
    </source>
</evidence>
<keyword evidence="7 9" id="KW-0067">ATP-binding</keyword>
<dbReference type="Pfam" id="PF08544">
    <property type="entry name" value="GHMP_kinases_C"/>
    <property type="match status" value="1"/>
</dbReference>
<dbReference type="GO" id="GO:0019288">
    <property type="term" value="P:isopentenyl diphosphate biosynthetic process, methylerythritol 4-phosphate pathway"/>
    <property type="evidence" value="ECO:0007669"/>
    <property type="project" value="UniProtKB-UniRule"/>
</dbReference>
<evidence type="ECO:0000256" key="5">
    <source>
        <dbReference type="ARBA" id="ARBA00022741"/>
    </source>
</evidence>
<keyword evidence="5 9" id="KW-0547">Nucleotide-binding</keyword>
<comment type="similarity">
    <text evidence="1 9">Belongs to the GHMP kinase family. IspE subfamily.</text>
</comment>
<accession>A0A412GRQ6</accession>
<evidence type="ECO:0000256" key="7">
    <source>
        <dbReference type="ARBA" id="ARBA00022840"/>
    </source>
</evidence>
<dbReference type="PANTHER" id="PTHR43527:SF2">
    <property type="entry name" value="4-DIPHOSPHOCYTIDYL-2-C-METHYL-D-ERYTHRITOL KINASE, CHLOROPLASTIC"/>
    <property type="match status" value="1"/>
</dbReference>
<keyword evidence="14" id="KW-1185">Reference proteome</keyword>
<evidence type="ECO:0000256" key="3">
    <source>
        <dbReference type="ARBA" id="ARBA00017473"/>
    </source>
</evidence>
<keyword evidence="9" id="KW-0414">Isoprene biosynthesis</keyword>
<sequence length="275" mass="30910">MITFPNAKINLGLNVVEKRPDGYHNLETVFYPIKLQDALEVNRLEGSDLPYKIHTSGTVIEGNLEDNLVIKAYNLLKAENYQMLPVDIHLFKHIPTGAGLGGGSADAAFMIKLLNEKFKLGISEEKMEEYAARLGADCAFFIKNKPVFASGIGNIFEPIEISLKGYYLVLVKPNIFVSTRDAFACIKPQHPEVSLKEIIKRPIETWKDCMKNDFEYSVFQKYPEIAAIKDKLYDLGAVYASMSGSGSAVYGIFKEAIENVDEKFGECFCRQRELE</sequence>
<dbReference type="HAMAP" id="MF_00061">
    <property type="entry name" value="IspE"/>
    <property type="match status" value="1"/>
</dbReference>
<feature type="active site" evidence="9">
    <location>
        <position position="8"/>
    </location>
</feature>
<dbReference type="InterPro" id="IPR014721">
    <property type="entry name" value="Ribsml_uS5_D2-typ_fold_subgr"/>
</dbReference>
<dbReference type="EMBL" id="DYXD01000109">
    <property type="protein sequence ID" value="HJF07520.1"/>
    <property type="molecule type" value="Genomic_DNA"/>
</dbReference>
<proteinExistence type="inferred from homology"/>
<evidence type="ECO:0000256" key="1">
    <source>
        <dbReference type="ARBA" id="ARBA00009684"/>
    </source>
</evidence>
<evidence type="ECO:0000259" key="11">
    <source>
        <dbReference type="Pfam" id="PF08544"/>
    </source>
</evidence>
<feature type="domain" description="GHMP kinase C-terminal" evidence="11">
    <location>
        <begin position="195"/>
        <end position="264"/>
    </location>
</feature>
<dbReference type="SUPFAM" id="SSF55060">
    <property type="entry name" value="GHMP Kinase, C-terminal domain"/>
    <property type="match status" value="1"/>
</dbReference>
<feature type="domain" description="GHMP kinase N-terminal" evidence="10">
    <location>
        <begin position="67"/>
        <end position="142"/>
    </location>
</feature>
<dbReference type="RefSeq" id="WP_007569975.1">
    <property type="nucleotide sequence ID" value="NZ_CABKNL010000024.1"/>
</dbReference>
<dbReference type="PIRSF" id="PIRSF010376">
    <property type="entry name" value="IspE"/>
    <property type="match status" value="1"/>
</dbReference>
<dbReference type="EMBL" id="QRUU01000022">
    <property type="protein sequence ID" value="RGR97466.1"/>
    <property type="molecule type" value="Genomic_DNA"/>
</dbReference>
<dbReference type="Gene3D" id="3.30.70.890">
    <property type="entry name" value="GHMP kinase, C-terminal domain"/>
    <property type="match status" value="1"/>
</dbReference>
<evidence type="ECO:0000313" key="12">
    <source>
        <dbReference type="EMBL" id="HJF07520.1"/>
    </source>
</evidence>